<organism evidence="1 2">
    <name type="scientific">Chondromyces crocatus</name>
    <dbReference type="NCBI Taxonomy" id="52"/>
    <lineage>
        <taxon>Bacteria</taxon>
        <taxon>Pseudomonadati</taxon>
        <taxon>Myxococcota</taxon>
        <taxon>Polyangia</taxon>
        <taxon>Polyangiales</taxon>
        <taxon>Polyangiaceae</taxon>
        <taxon>Chondromyces</taxon>
    </lineage>
</organism>
<gene>
    <name evidence="1" type="ORF">CMC5_040130</name>
</gene>
<sequence length="410" mass="47115">MLWGNPMDPYFRRAFNQVFRPELYQEYMRRLEQRLQTSIAFRVAETPLFIPPSLRDRLARHATEIVRQISEPSLVEKLKRAIPPHLDAPGMDPLPNCVQVDFAIVRGPDGELDGRVVELQAFPSLYALMVVQSEILADVLRPYPELDRSWSVYFNGLSRDGFVEHLRRTVLGGEAPENVVLLDLNPPTQKTFPDFTATKMLLDVDSVCPTSLLREGRRLFRKVDGKLVQVRRIYNRVVFDELQRTRAELPFRYTDELDVSWCSHPNWYWTWSKTTLPHIDHVAVPRSWFVSELLEPPHDLENFVLKPLFSFAGAGVKLDVTLEDLAAIPPEERSGWLLQEKITYEPGLVMPDGNRVKAEIRMMFLRAPGEAEPKLTLNLVRLSRGKMLGVDQNKDLTWVGGTVGMWPTES</sequence>
<name>A0A0K1EGQ0_CHOCO</name>
<dbReference type="EMBL" id="CP012159">
    <property type="protein sequence ID" value="AKT39862.1"/>
    <property type="molecule type" value="Genomic_DNA"/>
</dbReference>
<reference evidence="1 2" key="1">
    <citation type="submission" date="2015-07" db="EMBL/GenBank/DDBJ databases">
        <title>Genome analysis of myxobacterium Chondromyces crocatus Cm c5 reveals a high potential for natural compound synthesis and the genetic basis for the loss of fruiting body formation.</title>
        <authorList>
            <person name="Zaburannyi N."/>
            <person name="Bunk B."/>
            <person name="Maier J."/>
            <person name="Overmann J."/>
            <person name="Mueller R."/>
        </authorList>
    </citation>
    <scope>NUCLEOTIDE SEQUENCE [LARGE SCALE GENOMIC DNA]</scope>
    <source>
        <strain evidence="1 2">Cm c5</strain>
    </source>
</reference>
<evidence type="ECO:0000313" key="1">
    <source>
        <dbReference type="EMBL" id="AKT39862.1"/>
    </source>
</evidence>
<dbReference type="PATRIC" id="fig|52.7.peg.4422"/>
<proteinExistence type="predicted"/>
<evidence type="ECO:0008006" key="3">
    <source>
        <dbReference type="Google" id="ProtNLM"/>
    </source>
</evidence>
<dbReference type="AlphaFoldDB" id="A0A0K1EGQ0"/>
<dbReference type="STRING" id="52.CMC5_040130"/>
<protein>
    <recommendedName>
        <fullName evidence="3">Circularly permuted ATPgrasp domain-containing protein</fullName>
    </recommendedName>
</protein>
<keyword evidence="2" id="KW-1185">Reference proteome</keyword>
<dbReference type="KEGG" id="ccro:CMC5_040130"/>
<accession>A0A0K1EGQ0</accession>
<dbReference type="Proteomes" id="UP000067626">
    <property type="component" value="Chromosome"/>
</dbReference>
<evidence type="ECO:0000313" key="2">
    <source>
        <dbReference type="Proteomes" id="UP000067626"/>
    </source>
</evidence>